<sequence>MLAVLQGLATIGIVVGVGYLLARTSLLPSGTPVVLSRLVFFVATPALLLETLAGASISAVLSAGLAVTALTTTVAWSLYLLVARLWWKRDTASVVVGSLASSYVNAGNLGIPLAVYVFGDAALVAPVMLYQLVVLAPVAFVVLDMVESGRRPSWRRVLIQPVRNPVIVASVIGISLAATGAHIPQLIDAPLKLIAGMAVPGALIAFGISLRGAPIPGRGGRAADLSLAAALKLVVMPVAAYALGRWVFGMSGVPLLASTMCAALPTAQNVFVYAVRYKAAVPLARDAVATSTLLCIPVLVVIAGLLS</sequence>
<dbReference type="EMBL" id="CP001737">
    <property type="protein sequence ID" value="ACV76996.1"/>
    <property type="molecule type" value="Genomic_DNA"/>
</dbReference>
<feature type="transmembrane region" description="Helical" evidence="8">
    <location>
        <begin position="59"/>
        <end position="82"/>
    </location>
</feature>
<dbReference type="Gene3D" id="1.20.1530.20">
    <property type="match status" value="1"/>
</dbReference>
<dbReference type="Proteomes" id="UP000002218">
    <property type="component" value="Chromosome"/>
</dbReference>
<dbReference type="eggNOG" id="COG0679">
    <property type="taxonomic scope" value="Bacteria"/>
</dbReference>
<dbReference type="KEGG" id="nml:Namu_0581"/>
<dbReference type="AlphaFoldDB" id="C8X7C7"/>
<dbReference type="HOGENOM" id="CLU_056175_2_2_11"/>
<keyword evidence="4" id="KW-1003">Cell membrane</keyword>
<feature type="transmembrane region" description="Helical" evidence="8">
    <location>
        <begin position="225"/>
        <end position="243"/>
    </location>
</feature>
<organism evidence="9 10">
    <name type="scientific">Nakamurella multipartita (strain ATCC 700099 / DSM 44233 / CIP 104796 / JCM 9543 / NBRC 105858 / Y-104)</name>
    <name type="common">Microsphaera multipartita</name>
    <dbReference type="NCBI Taxonomy" id="479431"/>
    <lineage>
        <taxon>Bacteria</taxon>
        <taxon>Bacillati</taxon>
        <taxon>Actinomycetota</taxon>
        <taxon>Actinomycetes</taxon>
        <taxon>Nakamurellales</taxon>
        <taxon>Nakamurellaceae</taxon>
        <taxon>Nakamurella</taxon>
    </lineage>
</organism>
<evidence type="ECO:0000256" key="5">
    <source>
        <dbReference type="ARBA" id="ARBA00022692"/>
    </source>
</evidence>
<feature type="transmembrane region" description="Helical" evidence="8">
    <location>
        <begin position="34"/>
        <end position="53"/>
    </location>
</feature>
<dbReference type="GO" id="GO:0005886">
    <property type="term" value="C:plasma membrane"/>
    <property type="evidence" value="ECO:0007669"/>
    <property type="project" value="UniProtKB-SubCell"/>
</dbReference>
<keyword evidence="6 8" id="KW-1133">Transmembrane helix</keyword>
<dbReference type="PANTHER" id="PTHR36838">
    <property type="entry name" value="AUXIN EFFLUX CARRIER FAMILY PROTEIN"/>
    <property type="match status" value="1"/>
</dbReference>
<evidence type="ECO:0000256" key="1">
    <source>
        <dbReference type="ARBA" id="ARBA00004651"/>
    </source>
</evidence>
<keyword evidence="10" id="KW-1185">Reference proteome</keyword>
<feature type="transmembrane region" description="Helical" evidence="8">
    <location>
        <begin position="94"/>
        <end position="117"/>
    </location>
</feature>
<gene>
    <name evidence="9" type="ordered locus">Namu_0581</name>
</gene>
<feature type="transmembrane region" description="Helical" evidence="8">
    <location>
        <begin position="6"/>
        <end position="22"/>
    </location>
</feature>
<accession>C8X7C7</accession>
<dbReference type="Pfam" id="PF03547">
    <property type="entry name" value="Mem_trans"/>
    <property type="match status" value="1"/>
</dbReference>
<feature type="transmembrane region" description="Helical" evidence="8">
    <location>
        <begin position="255"/>
        <end position="275"/>
    </location>
</feature>
<dbReference type="STRING" id="479431.Namu_0581"/>
<evidence type="ECO:0000256" key="8">
    <source>
        <dbReference type="SAM" id="Phobius"/>
    </source>
</evidence>
<keyword evidence="3" id="KW-0813">Transport</keyword>
<evidence type="ECO:0000313" key="9">
    <source>
        <dbReference type="EMBL" id="ACV76996.1"/>
    </source>
</evidence>
<dbReference type="InParanoid" id="C8X7C7"/>
<keyword evidence="5 8" id="KW-0812">Transmembrane</keyword>
<proteinExistence type="inferred from homology"/>
<dbReference type="InterPro" id="IPR038770">
    <property type="entry name" value="Na+/solute_symporter_sf"/>
</dbReference>
<keyword evidence="7 8" id="KW-0472">Membrane</keyword>
<feature type="transmembrane region" description="Helical" evidence="8">
    <location>
        <begin position="287"/>
        <end position="306"/>
    </location>
</feature>
<feature type="transmembrane region" description="Helical" evidence="8">
    <location>
        <begin position="166"/>
        <end position="187"/>
    </location>
</feature>
<dbReference type="InterPro" id="IPR004776">
    <property type="entry name" value="Mem_transp_PIN-like"/>
</dbReference>
<evidence type="ECO:0000256" key="3">
    <source>
        <dbReference type="ARBA" id="ARBA00022448"/>
    </source>
</evidence>
<reference evidence="10" key="1">
    <citation type="submission" date="2009-09" db="EMBL/GenBank/DDBJ databases">
        <title>The complete genome of Nakamurella multipartita DSM 44233.</title>
        <authorList>
            <consortium name="US DOE Joint Genome Institute (JGI-PGF)"/>
            <person name="Lucas S."/>
            <person name="Copeland A."/>
            <person name="Lapidus A."/>
            <person name="Glavina del Rio T."/>
            <person name="Dalin E."/>
            <person name="Tice H."/>
            <person name="Bruce D."/>
            <person name="Goodwin L."/>
            <person name="Pitluck S."/>
            <person name="Kyrpides N."/>
            <person name="Mavromatis K."/>
            <person name="Ivanova N."/>
            <person name="Ovchinnikova G."/>
            <person name="Sims D."/>
            <person name="Meincke L."/>
            <person name="Brettin T."/>
            <person name="Detter J.C."/>
            <person name="Han C."/>
            <person name="Larimer F."/>
            <person name="Land M."/>
            <person name="Hauser L."/>
            <person name="Markowitz V."/>
            <person name="Cheng J.-F."/>
            <person name="Hugenholtz P."/>
            <person name="Woyke T."/>
            <person name="Wu D."/>
            <person name="Klenk H.-P."/>
            <person name="Eisen J.A."/>
        </authorList>
    </citation>
    <scope>NUCLEOTIDE SEQUENCE [LARGE SCALE GENOMIC DNA]</scope>
    <source>
        <strain evidence="10">ATCC 700099 / DSM 44233 / CIP 104796 / JCM 9543 / NBRC 105858 / Y-104</strain>
    </source>
</reference>
<name>C8X7C7_NAKMY</name>
<protein>
    <submittedName>
        <fullName evidence="9">Auxin Efflux Carrier</fullName>
    </submittedName>
</protein>
<dbReference type="GO" id="GO:0055085">
    <property type="term" value="P:transmembrane transport"/>
    <property type="evidence" value="ECO:0007669"/>
    <property type="project" value="InterPro"/>
</dbReference>
<evidence type="ECO:0000256" key="4">
    <source>
        <dbReference type="ARBA" id="ARBA00022475"/>
    </source>
</evidence>
<evidence type="ECO:0000256" key="6">
    <source>
        <dbReference type="ARBA" id="ARBA00022989"/>
    </source>
</evidence>
<evidence type="ECO:0000313" key="10">
    <source>
        <dbReference type="Proteomes" id="UP000002218"/>
    </source>
</evidence>
<evidence type="ECO:0000256" key="7">
    <source>
        <dbReference type="ARBA" id="ARBA00023136"/>
    </source>
</evidence>
<dbReference type="OrthoDB" id="5405318at2"/>
<comment type="subcellular location">
    <subcellularLocation>
        <location evidence="1">Cell membrane</location>
        <topology evidence="1">Multi-pass membrane protein</topology>
    </subcellularLocation>
</comment>
<dbReference type="RefSeq" id="WP_015745913.1">
    <property type="nucleotide sequence ID" value="NC_013235.1"/>
</dbReference>
<reference evidence="9 10" key="2">
    <citation type="journal article" date="2010" name="Stand. Genomic Sci.">
        <title>Complete genome sequence of Nakamurella multipartita type strain (Y-104).</title>
        <authorList>
            <person name="Tice H."/>
            <person name="Mayilraj S."/>
            <person name="Sims D."/>
            <person name="Lapidus A."/>
            <person name="Nolan M."/>
            <person name="Lucas S."/>
            <person name="Glavina Del Rio T."/>
            <person name="Copeland A."/>
            <person name="Cheng J.F."/>
            <person name="Meincke L."/>
            <person name="Bruce D."/>
            <person name="Goodwin L."/>
            <person name="Pitluck S."/>
            <person name="Ivanova N."/>
            <person name="Mavromatis K."/>
            <person name="Ovchinnikova G."/>
            <person name="Pati A."/>
            <person name="Chen A."/>
            <person name="Palaniappan K."/>
            <person name="Land M."/>
            <person name="Hauser L."/>
            <person name="Chang Y.J."/>
            <person name="Jeffries C.D."/>
            <person name="Detter J.C."/>
            <person name="Brettin T."/>
            <person name="Rohde M."/>
            <person name="Goker M."/>
            <person name="Bristow J."/>
            <person name="Eisen J.A."/>
            <person name="Markowitz V."/>
            <person name="Hugenholtz P."/>
            <person name="Kyrpides N.C."/>
            <person name="Klenk H.P."/>
            <person name="Chen F."/>
        </authorList>
    </citation>
    <scope>NUCLEOTIDE SEQUENCE [LARGE SCALE GENOMIC DNA]</scope>
    <source>
        <strain evidence="10">ATCC 700099 / DSM 44233 / CIP 104796 / JCM 9543 / NBRC 105858 / Y-104</strain>
    </source>
</reference>
<feature type="transmembrane region" description="Helical" evidence="8">
    <location>
        <begin position="193"/>
        <end position="213"/>
    </location>
</feature>
<dbReference type="PANTHER" id="PTHR36838:SF3">
    <property type="entry name" value="TRANSPORTER AUXIN EFFLUX CARRIER EC FAMILY"/>
    <property type="match status" value="1"/>
</dbReference>
<evidence type="ECO:0000256" key="2">
    <source>
        <dbReference type="ARBA" id="ARBA00010145"/>
    </source>
</evidence>
<feature type="transmembrane region" description="Helical" evidence="8">
    <location>
        <begin position="123"/>
        <end position="146"/>
    </location>
</feature>
<comment type="similarity">
    <text evidence="2">Belongs to the auxin efflux carrier (TC 2.A.69) family.</text>
</comment>